<feature type="domain" description="Rho-GAP" evidence="1">
    <location>
        <begin position="1"/>
        <end position="73"/>
    </location>
</feature>
<dbReference type="AlphaFoldDB" id="A0A6B2LU16"/>
<dbReference type="Pfam" id="PF00620">
    <property type="entry name" value="RhoGAP"/>
    <property type="match status" value="1"/>
</dbReference>
<dbReference type="SUPFAM" id="SSF48350">
    <property type="entry name" value="GTPase activation domain, GAP"/>
    <property type="match status" value="1"/>
</dbReference>
<evidence type="ECO:0000313" key="2">
    <source>
        <dbReference type="EMBL" id="NDV40425.1"/>
    </source>
</evidence>
<evidence type="ECO:0000259" key="1">
    <source>
        <dbReference type="PROSITE" id="PS50238"/>
    </source>
</evidence>
<name>A0A6B2LU16_9EUKA</name>
<accession>A0A6B2LU16</accession>
<protein>
    <recommendedName>
        <fullName evidence="1">Rho-GAP domain-containing protein</fullName>
    </recommendedName>
</protein>
<dbReference type="GO" id="GO:0007165">
    <property type="term" value="P:signal transduction"/>
    <property type="evidence" value="ECO:0007669"/>
    <property type="project" value="InterPro"/>
</dbReference>
<sequence length="73" mass="8245">MTPDSLSSVGLFRVPGEKSQIDYFKNQFNEGIEVNFSSCSAYDVAGLFKDFFKSLPDKLIPPFYNEQVPFIIA</sequence>
<dbReference type="PROSITE" id="PS50238">
    <property type="entry name" value="RHOGAP"/>
    <property type="match status" value="1"/>
</dbReference>
<reference evidence="2" key="1">
    <citation type="journal article" date="2020" name="J. Eukaryot. Microbiol.">
        <title>De novo Sequencing, Assembly and Annotation of the Transcriptome for the Free-Living Testate Amoeba Arcella intermedia.</title>
        <authorList>
            <person name="Ribeiro G.M."/>
            <person name="Porfirio-Sousa A.L."/>
            <person name="Maurer-Alcala X.X."/>
            <person name="Katz L.A."/>
            <person name="Lahr D.J.G."/>
        </authorList>
    </citation>
    <scope>NUCLEOTIDE SEQUENCE</scope>
</reference>
<dbReference type="InterPro" id="IPR008936">
    <property type="entry name" value="Rho_GTPase_activation_prot"/>
</dbReference>
<dbReference type="InterPro" id="IPR000198">
    <property type="entry name" value="RhoGAP_dom"/>
</dbReference>
<dbReference type="Gene3D" id="1.10.555.10">
    <property type="entry name" value="Rho GTPase activation protein"/>
    <property type="match status" value="1"/>
</dbReference>
<proteinExistence type="predicted"/>
<organism evidence="2">
    <name type="scientific">Arcella intermedia</name>
    <dbReference type="NCBI Taxonomy" id="1963864"/>
    <lineage>
        <taxon>Eukaryota</taxon>
        <taxon>Amoebozoa</taxon>
        <taxon>Tubulinea</taxon>
        <taxon>Elardia</taxon>
        <taxon>Arcellinida</taxon>
        <taxon>Sphaerothecina</taxon>
        <taxon>Arcellidae</taxon>
        <taxon>Arcella</taxon>
    </lineage>
</organism>
<dbReference type="EMBL" id="GIBP01011456">
    <property type="protein sequence ID" value="NDV40425.1"/>
    <property type="molecule type" value="Transcribed_RNA"/>
</dbReference>